<dbReference type="EMBL" id="BMAT01000911">
    <property type="protein sequence ID" value="GFR75847.1"/>
    <property type="molecule type" value="Genomic_DNA"/>
</dbReference>
<reference evidence="1 2" key="1">
    <citation type="journal article" date="2021" name="Elife">
        <title>Chloroplast acquisition without the gene transfer in kleptoplastic sea slugs, Plakobranchus ocellatus.</title>
        <authorList>
            <person name="Maeda T."/>
            <person name="Takahashi S."/>
            <person name="Yoshida T."/>
            <person name="Shimamura S."/>
            <person name="Takaki Y."/>
            <person name="Nagai Y."/>
            <person name="Toyoda A."/>
            <person name="Suzuki Y."/>
            <person name="Arimoto A."/>
            <person name="Ishii H."/>
            <person name="Satoh N."/>
            <person name="Nishiyama T."/>
            <person name="Hasebe M."/>
            <person name="Maruyama T."/>
            <person name="Minagawa J."/>
            <person name="Obokata J."/>
            <person name="Shigenobu S."/>
        </authorList>
    </citation>
    <scope>NUCLEOTIDE SEQUENCE [LARGE SCALE GENOMIC DNA]</scope>
</reference>
<sequence>MVRHSLTPRDCQDARLTTATPAIASFHAPADLNARASSLVNLAGQVRADTNSSMAWQRCRATQTETLLPDNHRDRRCDAPHTCGPKATLQSLCHDSGCG</sequence>
<evidence type="ECO:0000313" key="2">
    <source>
        <dbReference type="Proteomes" id="UP000762676"/>
    </source>
</evidence>
<gene>
    <name evidence="1" type="ORF">ElyMa_000466000</name>
</gene>
<evidence type="ECO:0000313" key="1">
    <source>
        <dbReference type="EMBL" id="GFR75847.1"/>
    </source>
</evidence>
<proteinExistence type="predicted"/>
<comment type="caution">
    <text evidence="1">The sequence shown here is derived from an EMBL/GenBank/DDBJ whole genome shotgun (WGS) entry which is preliminary data.</text>
</comment>
<organism evidence="1 2">
    <name type="scientific">Elysia marginata</name>
    <dbReference type="NCBI Taxonomy" id="1093978"/>
    <lineage>
        <taxon>Eukaryota</taxon>
        <taxon>Metazoa</taxon>
        <taxon>Spiralia</taxon>
        <taxon>Lophotrochozoa</taxon>
        <taxon>Mollusca</taxon>
        <taxon>Gastropoda</taxon>
        <taxon>Heterobranchia</taxon>
        <taxon>Euthyneura</taxon>
        <taxon>Panpulmonata</taxon>
        <taxon>Sacoglossa</taxon>
        <taxon>Placobranchoidea</taxon>
        <taxon>Plakobranchidae</taxon>
        <taxon>Elysia</taxon>
    </lineage>
</organism>
<dbReference type="Proteomes" id="UP000762676">
    <property type="component" value="Unassembled WGS sequence"/>
</dbReference>
<dbReference type="AlphaFoldDB" id="A0AAV4FQT3"/>
<name>A0AAV4FQT3_9GAST</name>
<protein>
    <submittedName>
        <fullName evidence="1">Uncharacterized protein</fullName>
    </submittedName>
</protein>
<keyword evidence="2" id="KW-1185">Reference proteome</keyword>
<accession>A0AAV4FQT3</accession>